<dbReference type="Proteomes" id="UP001295444">
    <property type="component" value="Chromosome 03"/>
</dbReference>
<name>A0AAD1RRX7_PELCU</name>
<keyword evidence="3" id="KW-1185">Reference proteome</keyword>
<feature type="region of interest" description="Disordered" evidence="1">
    <location>
        <begin position="1"/>
        <end position="23"/>
    </location>
</feature>
<evidence type="ECO:0000313" key="2">
    <source>
        <dbReference type="EMBL" id="CAH2277035.1"/>
    </source>
</evidence>
<proteinExistence type="predicted"/>
<sequence length="97" mass="10715">MPLSFPVETEEKEGPECPDRNGRETTILLEQMETGRSYSSSLQIGPYSAIKVGHMKQQLIPPTRLSSATPQPLHGTLCSVSTLNQDYELLEKGIGNR</sequence>
<evidence type="ECO:0000256" key="1">
    <source>
        <dbReference type="SAM" id="MobiDB-lite"/>
    </source>
</evidence>
<reference evidence="2" key="1">
    <citation type="submission" date="2022-03" db="EMBL/GenBank/DDBJ databases">
        <authorList>
            <person name="Alioto T."/>
            <person name="Alioto T."/>
            <person name="Gomez Garrido J."/>
        </authorList>
    </citation>
    <scope>NUCLEOTIDE SEQUENCE</scope>
</reference>
<feature type="compositionally biased region" description="Basic and acidic residues" evidence="1">
    <location>
        <begin position="12"/>
        <end position="23"/>
    </location>
</feature>
<gene>
    <name evidence="2" type="ORF">PECUL_23A032755</name>
</gene>
<dbReference type="EMBL" id="OW240914">
    <property type="protein sequence ID" value="CAH2277035.1"/>
    <property type="molecule type" value="Genomic_DNA"/>
</dbReference>
<protein>
    <submittedName>
        <fullName evidence="2">Uncharacterized protein</fullName>
    </submittedName>
</protein>
<dbReference type="AlphaFoldDB" id="A0AAD1RRX7"/>
<accession>A0AAD1RRX7</accession>
<organism evidence="2 3">
    <name type="scientific">Pelobates cultripes</name>
    <name type="common">Western spadefoot toad</name>
    <dbReference type="NCBI Taxonomy" id="61616"/>
    <lineage>
        <taxon>Eukaryota</taxon>
        <taxon>Metazoa</taxon>
        <taxon>Chordata</taxon>
        <taxon>Craniata</taxon>
        <taxon>Vertebrata</taxon>
        <taxon>Euteleostomi</taxon>
        <taxon>Amphibia</taxon>
        <taxon>Batrachia</taxon>
        <taxon>Anura</taxon>
        <taxon>Pelobatoidea</taxon>
        <taxon>Pelobatidae</taxon>
        <taxon>Pelobates</taxon>
    </lineage>
</organism>
<evidence type="ECO:0000313" key="3">
    <source>
        <dbReference type="Proteomes" id="UP001295444"/>
    </source>
</evidence>